<feature type="region of interest" description="Disordered" evidence="1">
    <location>
        <begin position="275"/>
        <end position="329"/>
    </location>
</feature>
<sequence>MATAKTHTDSGQENFFRMSILIVDYALKVVQDILQKELRKKYPNLFDPNTGFLNKVLSDKTVWNLLLGLSPKIFNHHQRNQLYPAGNPSTSVTVGDLDLTLTVLLLRNVTSLNPHPRLNAWDNPSDTDPSTEATIGRIKRYRNTVYGHANKAAISDHDFRAYFSGLKSNLLVLSSRFTNEDYDTILCEPLDASLLRKYWGVLEEWSNYDEDVKYTIGAGFKRISEEITQLFDGQSELKKLCLGKDQHEQNTKEIIMACDPWKLAIQKDYESLQQGSSEATNTVPTCTQDVKDEPSSAQCKTEQPLQQNSVKETTNIPIPPTDEERTDRPCSCQCESIPSRGYYHLTCHKCLLPYSIVLFILTSFRYIWQQLKHIYQVLRPIPYHVFIYSKLLFVLTPFKYVRHLMKRFYQVSMQLLHPLAQQTRNDMIEPWVSGSNTQRLVYLFHFVGYNLAWIHVLFVMMPGMIFTTIFITLILSCILGNATQNRLITSAYRTFKAIVSPSQKFWGTLFVLCSCVVRFYMLPALINVEFIFVFVLTILLIVILLVEYYMVESVLVSIPKSSLIIMNILDNVCSLVCFFNTPSFLLSYPLLHIVLCSILISHIDDKLHMYVSLRHLRSQFTCDSNKIIVWYLLLHILLLMCDKEAVSYPLVASDQDNRVQIDSLLYYMVTNMTTLWKLAIKKNSTELMKDMEVSEMMPYLYENNILTDHQHDDIQNATGRETRGKILLGYILRKDPALDPFGHFICALQCTNQNHLAESLTNSYNWLEQEGYGNMDVPEEILNDPCICNFESAPTLSV</sequence>
<feature type="transmembrane region" description="Helical" evidence="2">
    <location>
        <begin position="464"/>
        <end position="484"/>
    </location>
</feature>
<dbReference type="InterPro" id="IPR041249">
    <property type="entry name" value="HEPN_DZIP3"/>
</dbReference>
<dbReference type="Gene3D" id="1.10.533.10">
    <property type="entry name" value="Death Domain, Fas"/>
    <property type="match status" value="1"/>
</dbReference>
<proteinExistence type="predicted"/>
<keyword evidence="4" id="KW-1185">Reference proteome</keyword>
<evidence type="ECO:0000313" key="4">
    <source>
        <dbReference type="Proteomes" id="UP000085678"/>
    </source>
</evidence>
<dbReference type="SUPFAM" id="SSF47986">
    <property type="entry name" value="DEATH domain"/>
    <property type="match status" value="1"/>
</dbReference>
<keyword evidence="2" id="KW-0472">Membrane</keyword>
<keyword evidence="2" id="KW-1133">Transmembrane helix</keyword>
<feature type="transmembrane region" description="Helical" evidence="2">
    <location>
        <begin position="505"/>
        <end position="524"/>
    </location>
</feature>
<feature type="transmembrane region" description="Helical" evidence="2">
    <location>
        <begin position="380"/>
        <end position="398"/>
    </location>
</feature>
<dbReference type="InParanoid" id="A0A1S3JZK9"/>
<dbReference type="Pfam" id="PF18738">
    <property type="entry name" value="HEPN_DZIP3"/>
    <property type="match status" value="1"/>
</dbReference>
<feature type="compositionally biased region" description="Polar residues" evidence="1">
    <location>
        <begin position="295"/>
        <end position="316"/>
    </location>
</feature>
<keyword evidence="2" id="KW-0812">Transmembrane</keyword>
<feature type="compositionally biased region" description="Polar residues" evidence="1">
    <location>
        <begin position="275"/>
        <end position="288"/>
    </location>
</feature>
<feature type="transmembrane region" description="Helical" evidence="2">
    <location>
        <begin position="350"/>
        <end position="368"/>
    </location>
</feature>
<dbReference type="SMART" id="SM00114">
    <property type="entry name" value="CARD"/>
    <property type="match status" value="1"/>
</dbReference>
<dbReference type="CDD" id="cd01671">
    <property type="entry name" value="CARD"/>
    <property type="match status" value="1"/>
</dbReference>
<dbReference type="InterPro" id="IPR011029">
    <property type="entry name" value="DEATH-like_dom_sf"/>
</dbReference>
<dbReference type="KEGG" id="lak:106177554"/>
<evidence type="ECO:0000256" key="1">
    <source>
        <dbReference type="SAM" id="MobiDB-lite"/>
    </source>
</evidence>
<dbReference type="Proteomes" id="UP000085678">
    <property type="component" value="Unplaced"/>
</dbReference>
<dbReference type="Pfam" id="PF00619">
    <property type="entry name" value="CARD"/>
    <property type="match status" value="1"/>
</dbReference>
<dbReference type="RefSeq" id="XP_013415833.1">
    <property type="nucleotide sequence ID" value="XM_013560379.1"/>
</dbReference>
<evidence type="ECO:0000259" key="3">
    <source>
        <dbReference type="PROSITE" id="PS50209"/>
    </source>
</evidence>
<protein>
    <submittedName>
        <fullName evidence="5">Uncharacterized protein LOC106177554</fullName>
    </submittedName>
</protein>
<gene>
    <name evidence="5" type="primary">LOC106177554</name>
</gene>
<dbReference type="InterPro" id="IPR001315">
    <property type="entry name" value="CARD"/>
</dbReference>
<name>A0A1S3JZK9_LINAN</name>
<feature type="transmembrane region" description="Helical" evidence="2">
    <location>
        <begin position="440"/>
        <end position="458"/>
    </location>
</feature>
<dbReference type="GeneID" id="106177554"/>
<dbReference type="GO" id="GO:0042981">
    <property type="term" value="P:regulation of apoptotic process"/>
    <property type="evidence" value="ECO:0007669"/>
    <property type="project" value="InterPro"/>
</dbReference>
<dbReference type="PROSITE" id="PS50209">
    <property type="entry name" value="CARD"/>
    <property type="match status" value="1"/>
</dbReference>
<accession>A0A1S3JZK9</accession>
<dbReference type="AlphaFoldDB" id="A0A1S3JZK9"/>
<feature type="transmembrane region" description="Helical" evidence="2">
    <location>
        <begin position="530"/>
        <end position="551"/>
    </location>
</feature>
<reference evidence="5" key="1">
    <citation type="submission" date="2025-08" db="UniProtKB">
        <authorList>
            <consortium name="RefSeq"/>
        </authorList>
    </citation>
    <scope>IDENTIFICATION</scope>
    <source>
        <tissue evidence="5">Gonads</tissue>
    </source>
</reference>
<feature type="domain" description="CARD" evidence="3">
    <location>
        <begin position="672"/>
        <end position="736"/>
    </location>
</feature>
<evidence type="ECO:0000313" key="5">
    <source>
        <dbReference type="RefSeq" id="XP_013415833.1"/>
    </source>
</evidence>
<organism evidence="4 5">
    <name type="scientific">Lingula anatina</name>
    <name type="common">Brachiopod</name>
    <name type="synonym">Lingula unguis</name>
    <dbReference type="NCBI Taxonomy" id="7574"/>
    <lineage>
        <taxon>Eukaryota</taxon>
        <taxon>Metazoa</taxon>
        <taxon>Spiralia</taxon>
        <taxon>Lophotrochozoa</taxon>
        <taxon>Brachiopoda</taxon>
        <taxon>Linguliformea</taxon>
        <taxon>Lingulata</taxon>
        <taxon>Lingulida</taxon>
        <taxon>Linguloidea</taxon>
        <taxon>Lingulidae</taxon>
        <taxon>Lingula</taxon>
    </lineage>
</organism>
<evidence type="ECO:0000256" key="2">
    <source>
        <dbReference type="SAM" id="Phobius"/>
    </source>
</evidence>